<dbReference type="EMBL" id="JAERRG010000038">
    <property type="protein sequence ID" value="MBL1119879.1"/>
    <property type="molecule type" value="Genomic_DNA"/>
</dbReference>
<dbReference type="Pfam" id="PF00171">
    <property type="entry name" value="Aldedh"/>
    <property type="match status" value="1"/>
</dbReference>
<evidence type="ECO:0000313" key="5">
    <source>
        <dbReference type="Proteomes" id="UP000621510"/>
    </source>
</evidence>
<dbReference type="InterPro" id="IPR016163">
    <property type="entry name" value="Ald_DH_C"/>
</dbReference>
<name>A0ABS1Q5P2_9ACTN</name>
<dbReference type="SUPFAM" id="SSF53720">
    <property type="entry name" value="ALDH-like"/>
    <property type="match status" value="1"/>
</dbReference>
<evidence type="ECO:0000256" key="2">
    <source>
        <dbReference type="SAM" id="MobiDB-lite"/>
    </source>
</evidence>
<gene>
    <name evidence="4" type="ORF">JK364_47405</name>
</gene>
<dbReference type="PANTHER" id="PTHR11699">
    <property type="entry name" value="ALDEHYDE DEHYDROGENASE-RELATED"/>
    <property type="match status" value="1"/>
</dbReference>
<feature type="region of interest" description="Disordered" evidence="2">
    <location>
        <begin position="25"/>
        <end position="47"/>
    </location>
</feature>
<comment type="caution">
    <text evidence="4">The sequence shown here is derived from an EMBL/GenBank/DDBJ whole genome shotgun (WGS) entry which is preliminary data.</text>
</comment>
<dbReference type="InterPro" id="IPR016162">
    <property type="entry name" value="Ald_DH_N"/>
</dbReference>
<accession>A0ABS1Q5P2</accession>
<dbReference type="Proteomes" id="UP000621510">
    <property type="component" value="Unassembled WGS sequence"/>
</dbReference>
<evidence type="ECO:0000259" key="3">
    <source>
        <dbReference type="Pfam" id="PF00171"/>
    </source>
</evidence>
<organism evidence="4 5">
    <name type="scientific">Streptomyces endocoffeicus</name>
    <dbReference type="NCBI Taxonomy" id="2898945"/>
    <lineage>
        <taxon>Bacteria</taxon>
        <taxon>Bacillati</taxon>
        <taxon>Actinomycetota</taxon>
        <taxon>Actinomycetes</taxon>
        <taxon>Kitasatosporales</taxon>
        <taxon>Streptomycetaceae</taxon>
        <taxon>Streptomyces</taxon>
    </lineage>
</organism>
<evidence type="ECO:0000313" key="4">
    <source>
        <dbReference type="EMBL" id="MBL1119879.1"/>
    </source>
</evidence>
<evidence type="ECO:0000256" key="1">
    <source>
        <dbReference type="ARBA" id="ARBA00023002"/>
    </source>
</evidence>
<dbReference type="Gene3D" id="3.40.309.10">
    <property type="entry name" value="Aldehyde Dehydrogenase, Chain A, domain 2"/>
    <property type="match status" value="1"/>
</dbReference>
<sequence>MASHRSGSPAAIEHRSGPVAALVRHQRQLSTSPHPVRTLASGQENTTVTAPNVRNVVNGKRVEPVPGTEHIKVFDPCTGEPHLRVPCTGAEDIDRAMRAAASAFEEWSRTTPGDRQSALLELADAVSGQAAEFSRAELGDTGSRDAAGEIRGIVDELRFFAGAARLLDGVAGGEYAPEHTSYTRREPVGVCAQLAPWNFPLLMAVLKAAPAIAAGNTVVFKPAQTTPSSALMLADLAARILPPGVLNVVCGGPATGRLMVEHPVPAAVSLTGSVAAGVDVATRAAATLKRTHLELGGKTPVLVCADADVADAARTIVTGAVANAGQDCTAASRVLAVDAVHDRLLESLVAEASARRPGPPSEPDSAYGPLNNPEQLARVRACVDALPPHARVVTGGHKVGDRGFFYAPTVIEGVRGEDDITRTEIFGPVITVERCTDEADALRRANSSPYGLASTVWTTDHRRAMRLSAELAYGTVWVNTHLQFPSELPHGGFRQSGHGKDLSRYGFEAYTRIKQVTHHL</sequence>
<dbReference type="Gene3D" id="3.40.605.10">
    <property type="entry name" value="Aldehyde Dehydrogenase, Chain A, domain 1"/>
    <property type="match status" value="1"/>
</dbReference>
<feature type="region of interest" description="Disordered" evidence="2">
    <location>
        <begin position="351"/>
        <end position="371"/>
    </location>
</feature>
<dbReference type="InterPro" id="IPR015590">
    <property type="entry name" value="Aldehyde_DH_dom"/>
</dbReference>
<feature type="domain" description="Aldehyde dehydrogenase" evidence="3">
    <location>
        <begin position="69"/>
        <end position="516"/>
    </location>
</feature>
<dbReference type="PROSITE" id="PS00070">
    <property type="entry name" value="ALDEHYDE_DEHYDR_CYS"/>
    <property type="match status" value="1"/>
</dbReference>
<dbReference type="InterPro" id="IPR016161">
    <property type="entry name" value="Ald_DH/histidinol_DH"/>
</dbReference>
<reference evidence="4 5" key="1">
    <citation type="submission" date="2021-01" db="EMBL/GenBank/DDBJ databases">
        <title>WGS of actinomycetes isolated from Thailand.</title>
        <authorList>
            <person name="Thawai C."/>
        </authorList>
    </citation>
    <scope>NUCLEOTIDE SEQUENCE [LARGE SCALE GENOMIC DNA]</scope>
    <source>
        <strain evidence="4 5">CA3R110</strain>
    </source>
</reference>
<dbReference type="InterPro" id="IPR016160">
    <property type="entry name" value="Ald_DH_CS_CYS"/>
</dbReference>
<keyword evidence="1" id="KW-0560">Oxidoreductase</keyword>
<protein>
    <submittedName>
        <fullName evidence="4">Aldehyde dehydrogenase family protein</fullName>
    </submittedName>
</protein>
<keyword evidence="5" id="KW-1185">Reference proteome</keyword>
<proteinExistence type="predicted"/>